<reference evidence="4 5" key="1">
    <citation type="journal article" date="2013" name="PLoS Genet.">
        <title>The genome and development-dependent transcriptomes of Pyronema confluens: a window into fungal evolution.</title>
        <authorList>
            <person name="Traeger S."/>
            <person name="Altegoer F."/>
            <person name="Freitag M."/>
            <person name="Gabaldon T."/>
            <person name="Kempken F."/>
            <person name="Kumar A."/>
            <person name="Marcet-Houben M."/>
            <person name="Poggeler S."/>
            <person name="Stajich J.E."/>
            <person name="Nowrousian M."/>
        </authorList>
    </citation>
    <scope>NUCLEOTIDE SEQUENCE [LARGE SCALE GENOMIC DNA]</scope>
    <source>
        <strain evidence="5">CBS 100304</strain>
        <tissue evidence="4">Vegetative mycelium</tissue>
    </source>
</reference>
<gene>
    <name evidence="4" type="ORF">PCON_07666</name>
</gene>
<dbReference type="EC" id="2.7.1.172" evidence="1"/>
<comment type="catalytic activity">
    <reaction evidence="2">
        <text>N(6)-D-ribulosyl-L-lysyl-[protein] + ATP = N(6)-(3-O-phospho-D-ribulosyl)-L-lysyl-[protein] + ADP + H(+)</text>
        <dbReference type="Rhea" id="RHEA:48432"/>
        <dbReference type="Rhea" id="RHEA-COMP:12103"/>
        <dbReference type="Rhea" id="RHEA-COMP:12104"/>
        <dbReference type="ChEBI" id="CHEBI:15378"/>
        <dbReference type="ChEBI" id="CHEBI:30616"/>
        <dbReference type="ChEBI" id="CHEBI:90418"/>
        <dbReference type="ChEBI" id="CHEBI:90420"/>
        <dbReference type="ChEBI" id="CHEBI:456216"/>
        <dbReference type="EC" id="2.7.1.172"/>
    </reaction>
    <physiologicalReaction direction="left-to-right" evidence="2">
        <dbReference type="Rhea" id="RHEA:48433"/>
    </physiologicalReaction>
</comment>
<dbReference type="OrthoDB" id="5772781at2759"/>
<dbReference type="InterPro" id="IPR016477">
    <property type="entry name" value="Fructo-/Ketosamine-3-kinase"/>
</dbReference>
<dbReference type="eggNOG" id="KOG3021">
    <property type="taxonomic scope" value="Eukaryota"/>
</dbReference>
<dbReference type="AlphaFoldDB" id="U4LCQ3"/>
<protein>
    <recommendedName>
        <fullName evidence="1">protein-ribulosamine 3-kinase</fullName>
        <ecNumber evidence="1">2.7.1.172</ecNumber>
    </recommendedName>
</protein>
<dbReference type="PANTHER" id="PTHR12149">
    <property type="entry name" value="FRUCTOSAMINE 3 KINASE-RELATED PROTEIN"/>
    <property type="match status" value="1"/>
</dbReference>
<organism evidence="4 5">
    <name type="scientific">Pyronema omphalodes (strain CBS 100304)</name>
    <name type="common">Pyronema confluens</name>
    <dbReference type="NCBI Taxonomy" id="1076935"/>
    <lineage>
        <taxon>Eukaryota</taxon>
        <taxon>Fungi</taxon>
        <taxon>Dikarya</taxon>
        <taxon>Ascomycota</taxon>
        <taxon>Pezizomycotina</taxon>
        <taxon>Pezizomycetes</taxon>
        <taxon>Pezizales</taxon>
        <taxon>Pyronemataceae</taxon>
        <taxon>Pyronema</taxon>
    </lineage>
</organism>
<dbReference type="Gene3D" id="3.90.1200.10">
    <property type="match status" value="1"/>
</dbReference>
<dbReference type="PIRSF" id="PIRSF006221">
    <property type="entry name" value="Ketosamine-3-kinase"/>
    <property type="match status" value="1"/>
</dbReference>
<evidence type="ECO:0000313" key="4">
    <source>
        <dbReference type="EMBL" id="CCX29869.1"/>
    </source>
</evidence>
<evidence type="ECO:0000256" key="2">
    <source>
        <dbReference type="ARBA" id="ARBA00048655"/>
    </source>
</evidence>
<dbReference type="OMA" id="RECDIAM"/>
<dbReference type="GO" id="GO:0102193">
    <property type="term" value="F:protein-ribulosamine 3-kinase activity"/>
    <property type="evidence" value="ECO:0007669"/>
    <property type="project" value="UniProtKB-EC"/>
</dbReference>
<sequence length="300" mass="33031">MQPDPALLRALSLSSADDISLHPHGGSNFTNTYSLSCPSGKYFVKTSTAPIAASMFLGEFTSLQNISRVAPELSSIPIAHGALENGGHFLITSFLDLPTGKGDAKQLAEGLWKMHNAELPDEVQGKGYGFGVPTCCGDTELDNTWASSWQEFLVERRMKPIARACKDLELEKMVDELCDKVIPKLLEGRKSKPALIHGDLWSGNASGGKVFDPASFYADAEFETGIMELFGGFGEVLGEYWKLVDEGADWVQGEKERRKDRVKCYSLWHTLNHVRIFGGSYRTGAVEAMAELKRKYNDAE</sequence>
<accession>U4LCQ3</accession>
<keyword evidence="3 4" id="KW-0418">Kinase</keyword>
<evidence type="ECO:0000313" key="5">
    <source>
        <dbReference type="Proteomes" id="UP000018144"/>
    </source>
</evidence>
<proteinExistence type="inferred from homology"/>
<comment type="similarity">
    <text evidence="3">Belongs to the fructosamine kinase family.</text>
</comment>
<keyword evidence="5" id="KW-1185">Reference proteome</keyword>
<dbReference type="Proteomes" id="UP000018144">
    <property type="component" value="Unassembled WGS sequence"/>
</dbReference>
<dbReference type="GO" id="GO:0016301">
    <property type="term" value="F:kinase activity"/>
    <property type="evidence" value="ECO:0007669"/>
    <property type="project" value="UniProtKB-UniRule"/>
</dbReference>
<dbReference type="PANTHER" id="PTHR12149:SF8">
    <property type="entry name" value="PROTEIN-RIBULOSAMINE 3-KINASE"/>
    <property type="match status" value="1"/>
</dbReference>
<dbReference type="EMBL" id="HF935391">
    <property type="protein sequence ID" value="CCX29869.1"/>
    <property type="molecule type" value="Genomic_DNA"/>
</dbReference>
<keyword evidence="3" id="KW-0808">Transferase</keyword>
<dbReference type="SUPFAM" id="SSF56112">
    <property type="entry name" value="Protein kinase-like (PK-like)"/>
    <property type="match status" value="1"/>
</dbReference>
<evidence type="ECO:0000256" key="3">
    <source>
        <dbReference type="PIRNR" id="PIRNR006221"/>
    </source>
</evidence>
<dbReference type="InterPro" id="IPR011009">
    <property type="entry name" value="Kinase-like_dom_sf"/>
</dbReference>
<dbReference type="Pfam" id="PF03881">
    <property type="entry name" value="Fructosamin_kin"/>
    <property type="match status" value="1"/>
</dbReference>
<name>U4LCQ3_PYROM</name>
<evidence type="ECO:0000256" key="1">
    <source>
        <dbReference type="ARBA" id="ARBA00011961"/>
    </source>
</evidence>